<keyword evidence="3" id="KW-0804">Transcription</keyword>
<keyword evidence="2" id="KW-0238">DNA-binding</keyword>
<dbReference type="Gene3D" id="1.10.10.10">
    <property type="entry name" value="Winged helix-like DNA-binding domain superfamily/Winged helix DNA-binding domain"/>
    <property type="match status" value="1"/>
</dbReference>
<dbReference type="EMBL" id="JBHUIP010000012">
    <property type="protein sequence ID" value="MFD2263826.1"/>
    <property type="molecule type" value="Genomic_DNA"/>
</dbReference>
<dbReference type="PROSITE" id="PS50949">
    <property type="entry name" value="HTH_GNTR"/>
    <property type="match status" value="1"/>
</dbReference>
<dbReference type="Pfam" id="PF07702">
    <property type="entry name" value="UTRA"/>
    <property type="match status" value="1"/>
</dbReference>
<keyword evidence="1" id="KW-0805">Transcription regulation</keyword>
<evidence type="ECO:0000256" key="1">
    <source>
        <dbReference type="ARBA" id="ARBA00023015"/>
    </source>
</evidence>
<dbReference type="PANTHER" id="PTHR44846:SF16">
    <property type="entry name" value="TRANSCRIPTIONAL REGULATOR PHNF-RELATED"/>
    <property type="match status" value="1"/>
</dbReference>
<dbReference type="SUPFAM" id="SSF46785">
    <property type="entry name" value="Winged helix' DNA-binding domain"/>
    <property type="match status" value="1"/>
</dbReference>
<dbReference type="CDD" id="cd07377">
    <property type="entry name" value="WHTH_GntR"/>
    <property type="match status" value="1"/>
</dbReference>
<dbReference type="InterPro" id="IPR050679">
    <property type="entry name" value="Bact_HTH_transcr_reg"/>
</dbReference>
<keyword evidence="7" id="KW-1185">Reference proteome</keyword>
<dbReference type="InterPro" id="IPR000524">
    <property type="entry name" value="Tscrpt_reg_HTH_GntR"/>
</dbReference>
<organism evidence="6 7">
    <name type="scientific">Lacibacterium aquatile</name>
    <dbReference type="NCBI Taxonomy" id="1168082"/>
    <lineage>
        <taxon>Bacteria</taxon>
        <taxon>Pseudomonadati</taxon>
        <taxon>Pseudomonadota</taxon>
        <taxon>Alphaproteobacteria</taxon>
        <taxon>Rhodospirillales</taxon>
        <taxon>Rhodospirillaceae</taxon>
    </lineage>
</organism>
<dbReference type="PANTHER" id="PTHR44846">
    <property type="entry name" value="MANNOSYL-D-GLYCERATE TRANSPORT/METABOLISM SYSTEM REPRESSOR MNGR-RELATED"/>
    <property type="match status" value="1"/>
</dbReference>
<dbReference type="InterPro" id="IPR010248">
    <property type="entry name" value="His_ut_repres"/>
</dbReference>
<comment type="caution">
    <text evidence="6">The sequence shown here is derived from an EMBL/GenBank/DDBJ whole genome shotgun (WGS) entry which is preliminary data.</text>
</comment>
<evidence type="ECO:0000256" key="2">
    <source>
        <dbReference type="ARBA" id="ARBA00023125"/>
    </source>
</evidence>
<reference evidence="7" key="1">
    <citation type="journal article" date="2019" name="Int. J. Syst. Evol. Microbiol.">
        <title>The Global Catalogue of Microorganisms (GCM) 10K type strain sequencing project: providing services to taxonomists for standard genome sequencing and annotation.</title>
        <authorList>
            <consortium name="The Broad Institute Genomics Platform"/>
            <consortium name="The Broad Institute Genome Sequencing Center for Infectious Disease"/>
            <person name="Wu L."/>
            <person name="Ma J."/>
        </authorList>
    </citation>
    <scope>NUCLEOTIDE SEQUENCE [LARGE SCALE GENOMIC DNA]</scope>
    <source>
        <strain evidence="7">CGMCC 1.19062</strain>
    </source>
</reference>
<dbReference type="Gene3D" id="3.40.1410.10">
    <property type="entry name" value="Chorismate lyase-like"/>
    <property type="match status" value="1"/>
</dbReference>
<dbReference type="PRINTS" id="PR00035">
    <property type="entry name" value="HTHGNTR"/>
</dbReference>
<dbReference type="SUPFAM" id="SSF64288">
    <property type="entry name" value="Chorismate lyase-like"/>
    <property type="match status" value="1"/>
</dbReference>
<evidence type="ECO:0000256" key="3">
    <source>
        <dbReference type="ARBA" id="ARBA00023163"/>
    </source>
</evidence>
<evidence type="ECO:0000313" key="7">
    <source>
        <dbReference type="Proteomes" id="UP001597295"/>
    </source>
</evidence>
<dbReference type="Proteomes" id="UP001597295">
    <property type="component" value="Unassembled WGS sequence"/>
</dbReference>
<dbReference type="SMART" id="SM00866">
    <property type="entry name" value="UTRA"/>
    <property type="match status" value="1"/>
</dbReference>
<dbReference type="InterPro" id="IPR036388">
    <property type="entry name" value="WH-like_DNA-bd_sf"/>
</dbReference>
<evidence type="ECO:0000256" key="4">
    <source>
        <dbReference type="NCBIfam" id="TIGR02018"/>
    </source>
</evidence>
<dbReference type="RefSeq" id="WP_379876871.1">
    <property type="nucleotide sequence ID" value="NZ_JBHUIP010000012.1"/>
</dbReference>
<dbReference type="InterPro" id="IPR028978">
    <property type="entry name" value="Chorismate_lyase_/UTRA_dom_sf"/>
</dbReference>
<proteinExistence type="predicted"/>
<feature type="domain" description="HTH gntR-type" evidence="5">
    <location>
        <begin position="8"/>
        <end position="76"/>
    </location>
</feature>
<sequence length="242" mass="26831">MSDLPDILPRYIEIRQDLERAILSGEWPPGHRIAPEHDLMRHYGCSRMTVNKALSALASSGMIVRRRRSGSFVASPTSEETVLEIHDIEAEARREGRSYRFEILSQTEVFADDIQAGIIGVDEATPLLVMTCLHYADGRPLVFEERLINLAVVAAARDADFSKTPPGSWLLAQIPWTDAEHQIHAISAGPALADTLQMKRGAACLKVIRRTWQAGAPVTHVVLTYPGERHHLVARFSPAVGR</sequence>
<dbReference type="SMART" id="SM00345">
    <property type="entry name" value="HTH_GNTR"/>
    <property type="match status" value="1"/>
</dbReference>
<dbReference type="InterPro" id="IPR036390">
    <property type="entry name" value="WH_DNA-bd_sf"/>
</dbReference>
<name>A0ABW5DWL6_9PROT</name>
<evidence type="ECO:0000313" key="6">
    <source>
        <dbReference type="EMBL" id="MFD2263826.1"/>
    </source>
</evidence>
<protein>
    <recommendedName>
        <fullName evidence="4">Histidine utilization repressor</fullName>
    </recommendedName>
</protein>
<accession>A0ABW5DWL6</accession>
<gene>
    <name evidence="6" type="primary">hutC</name>
    <name evidence="6" type="ORF">ACFSM5_13070</name>
</gene>
<dbReference type="NCBIfam" id="TIGR02018">
    <property type="entry name" value="his_ut_repres"/>
    <property type="match status" value="1"/>
</dbReference>
<dbReference type="Pfam" id="PF00392">
    <property type="entry name" value="GntR"/>
    <property type="match status" value="1"/>
</dbReference>
<dbReference type="InterPro" id="IPR011663">
    <property type="entry name" value="UTRA"/>
</dbReference>
<evidence type="ECO:0000259" key="5">
    <source>
        <dbReference type="PROSITE" id="PS50949"/>
    </source>
</evidence>